<feature type="compositionally biased region" description="Basic residues" evidence="1">
    <location>
        <begin position="200"/>
        <end position="209"/>
    </location>
</feature>
<evidence type="ECO:0000256" key="1">
    <source>
        <dbReference type="SAM" id="MobiDB-lite"/>
    </source>
</evidence>
<comment type="caution">
    <text evidence="2">The sequence shown here is derived from an EMBL/GenBank/DDBJ whole genome shotgun (WGS) entry which is preliminary data.</text>
</comment>
<feature type="compositionally biased region" description="Polar residues" evidence="1">
    <location>
        <begin position="161"/>
        <end position="170"/>
    </location>
</feature>
<keyword evidence="3" id="KW-1185">Reference proteome</keyword>
<feature type="compositionally biased region" description="Basic and acidic residues" evidence="1">
    <location>
        <begin position="210"/>
        <end position="220"/>
    </location>
</feature>
<accession>A0A2I1HBZ5</accession>
<proteinExistence type="predicted"/>
<organism evidence="2 3">
    <name type="scientific">Rhizophagus irregularis</name>
    <dbReference type="NCBI Taxonomy" id="588596"/>
    <lineage>
        <taxon>Eukaryota</taxon>
        <taxon>Fungi</taxon>
        <taxon>Fungi incertae sedis</taxon>
        <taxon>Mucoromycota</taxon>
        <taxon>Glomeromycotina</taxon>
        <taxon>Glomeromycetes</taxon>
        <taxon>Glomerales</taxon>
        <taxon>Glomeraceae</taxon>
        <taxon>Rhizophagus</taxon>
    </lineage>
</organism>
<reference evidence="2 3" key="1">
    <citation type="submission" date="2015-10" db="EMBL/GenBank/DDBJ databases">
        <title>Genome analyses suggest a sexual origin of heterokaryosis in a supposedly ancient asexual fungus.</title>
        <authorList>
            <person name="Ropars J."/>
            <person name="Sedzielewska K."/>
            <person name="Noel J."/>
            <person name="Charron P."/>
            <person name="Farinelli L."/>
            <person name="Marton T."/>
            <person name="Kruger M."/>
            <person name="Pelin A."/>
            <person name="Brachmann A."/>
            <person name="Corradi N."/>
        </authorList>
    </citation>
    <scope>NUCLEOTIDE SEQUENCE [LARGE SCALE GENOMIC DNA]</scope>
    <source>
        <strain evidence="2 3">A4</strain>
    </source>
</reference>
<dbReference type="AlphaFoldDB" id="A0A2I1HBZ5"/>
<evidence type="ECO:0000313" key="3">
    <source>
        <dbReference type="Proteomes" id="UP000234323"/>
    </source>
</evidence>
<dbReference type="VEuPathDB" id="FungiDB:RhiirA1_477385"/>
<feature type="region of interest" description="Disordered" evidence="1">
    <location>
        <begin position="141"/>
        <end position="220"/>
    </location>
</feature>
<dbReference type="Proteomes" id="UP000234323">
    <property type="component" value="Unassembled WGS sequence"/>
</dbReference>
<evidence type="ECO:0000313" key="2">
    <source>
        <dbReference type="EMBL" id="PKY56350.1"/>
    </source>
</evidence>
<sequence length="297" mass="33293">MSNMGDSVGTLPEEDFLKFISAEGESFLYYTTFQLGQFVENGFLKNLFDKNPPTPVDKAQLLVDMFGESANPNNFAQQAAATNIQPTTLSLIFSIALYASSRSWDYFATRAYTKFGDMGTPQVFPFTDNVMELKWCRHSLPNLKKAPNKPKAKNVTDKKSGQSGQQSVNVNLKKKGPQPSTSAKKQAKSTKDPLKDPKSQKSKSNKKSRDKGGSKVDNKELELRLSLRSMWSEARRPLRCFSPRDDSVKDYHFYPQWAVNVNSATQTLSVSRVCITYSKQNSAIMSHWLPISTSADE</sequence>
<name>A0A2I1HBZ5_9GLOM</name>
<protein>
    <submittedName>
        <fullName evidence="2">Uncharacterized protein</fullName>
    </submittedName>
</protein>
<dbReference type="EMBL" id="LLXI01002153">
    <property type="protein sequence ID" value="PKY56350.1"/>
    <property type="molecule type" value="Genomic_DNA"/>
</dbReference>
<gene>
    <name evidence="2" type="ORF">RhiirA4_428188</name>
</gene>
<feature type="compositionally biased region" description="Basic and acidic residues" evidence="1">
    <location>
        <begin position="189"/>
        <end position="199"/>
    </location>
</feature>
<dbReference type="VEuPathDB" id="FungiDB:FUN_016744"/>